<dbReference type="RefSeq" id="WP_134749856.1">
    <property type="nucleotide sequence ID" value="NZ_CP038148.1"/>
</dbReference>
<reference evidence="1 2" key="1">
    <citation type="submission" date="2019-03" db="EMBL/GenBank/DDBJ databases">
        <title>Paraburkholderia sp. 7MH5, isolated from subtropical forest soil.</title>
        <authorList>
            <person name="Gao Z.-H."/>
            <person name="Qiu L.-H."/>
        </authorList>
    </citation>
    <scope>NUCLEOTIDE SEQUENCE [LARGE SCALE GENOMIC DNA]</scope>
    <source>
        <strain evidence="1 2">7MH5</strain>
    </source>
</reference>
<dbReference type="KEGG" id="ppai:E1956_14315"/>
<evidence type="ECO:0000313" key="2">
    <source>
        <dbReference type="Proteomes" id="UP000295727"/>
    </source>
</evidence>
<proteinExistence type="predicted"/>
<sequence length="79" mass="8996">MLRKPTFPSGYTHEELGSEIARLLNLPDLCQARFERMSDLAEAVDQIRNNRKRLKRTSRLIELAKQAATAYPESTLAHG</sequence>
<protein>
    <submittedName>
        <fullName evidence="1">Uncharacterized protein</fullName>
    </submittedName>
</protein>
<name>A0A4P7CQT5_9BURK</name>
<evidence type="ECO:0000313" key="1">
    <source>
        <dbReference type="EMBL" id="QBQ98230.1"/>
    </source>
</evidence>
<organism evidence="1 2">
    <name type="scientific">Paraburkholderia pallida</name>
    <dbReference type="NCBI Taxonomy" id="2547399"/>
    <lineage>
        <taxon>Bacteria</taxon>
        <taxon>Pseudomonadati</taxon>
        <taxon>Pseudomonadota</taxon>
        <taxon>Betaproteobacteria</taxon>
        <taxon>Burkholderiales</taxon>
        <taxon>Burkholderiaceae</taxon>
        <taxon>Paraburkholderia</taxon>
    </lineage>
</organism>
<dbReference type="EMBL" id="CP038148">
    <property type="protein sequence ID" value="QBQ98230.1"/>
    <property type="molecule type" value="Genomic_DNA"/>
</dbReference>
<dbReference type="AlphaFoldDB" id="A0A4P7CQT5"/>
<gene>
    <name evidence="1" type="ORF">E1956_14315</name>
</gene>
<dbReference type="Proteomes" id="UP000295727">
    <property type="component" value="Chromosome 1"/>
</dbReference>
<accession>A0A4P7CQT5</accession>
<keyword evidence="2" id="KW-1185">Reference proteome</keyword>